<dbReference type="VEuPathDB" id="FungiDB:GW608_K06237"/>
<dbReference type="OrthoDB" id="9439903at2759"/>
<dbReference type="GO" id="GO:0008270">
    <property type="term" value="F:zinc ion binding"/>
    <property type="evidence" value="ECO:0007669"/>
    <property type="project" value="UniProtKB-KW"/>
</dbReference>
<dbReference type="InterPro" id="IPR051643">
    <property type="entry name" value="Transcr_Reg_ZincFinger"/>
</dbReference>
<keyword evidence="10" id="KW-0472">Membrane</keyword>
<evidence type="ECO:0000256" key="8">
    <source>
        <dbReference type="ARBA" id="ARBA00022833"/>
    </source>
</evidence>
<dbReference type="GO" id="GO:0005634">
    <property type="term" value="C:nucleus"/>
    <property type="evidence" value="ECO:0007669"/>
    <property type="project" value="UniProtKB-SubCell"/>
</dbReference>
<dbReference type="AlphaFoldDB" id="A0A0W0DBK9"/>
<evidence type="ECO:0000256" key="9">
    <source>
        <dbReference type="ARBA" id="ARBA00023125"/>
    </source>
</evidence>
<dbReference type="VEuPathDB" id="FungiDB:GWK60_K06259"/>
<comment type="function">
    <text evidence="14">Transcription factor involved in the regulation of gene expression in response to extracellular amino acid levels. Synthesized as latent cytoplasmic precursor, which, upon a signal initiated by the plasma membrane SPS (SSY1-PTR3-SSY5) amino acid sensor system, becomes proteolytically activated and relocates to the nucleus, where it induces the expression of SPS-sensor-regulated genes, including the amino-acid permeases AGP1, BAP2, BAP3 and GNP1. Binding to promoters is facilitated by DAL81. Involved in the repression of genes subject to nitrogen catabolite repression and genes involved in stress response. Negatively regulated by inner nuclear membrane proteins ASI1, ASI2 and ASI3, which prevent unprocessed precursor forms that escape cytoplasmic anchoring from inducing SPS-sensor-regulated genes. May be involved in pre-tRNA splicing.</text>
</comment>
<dbReference type="GO" id="GO:0008033">
    <property type="term" value="P:tRNA processing"/>
    <property type="evidence" value="ECO:0007669"/>
    <property type="project" value="UniProtKB-KW"/>
</dbReference>
<keyword evidence="4" id="KW-0819">tRNA processing</keyword>
<accession>A0A0W0DBK9</accession>
<dbReference type="GO" id="GO:0005737">
    <property type="term" value="C:cytoplasm"/>
    <property type="evidence" value="ECO:0007669"/>
    <property type="project" value="EnsemblFungi"/>
</dbReference>
<dbReference type="SMART" id="SM00355">
    <property type="entry name" value="ZnF_C2H2"/>
    <property type="match status" value="2"/>
</dbReference>
<evidence type="ECO:0000256" key="1">
    <source>
        <dbReference type="ARBA" id="ARBA00004123"/>
    </source>
</evidence>
<dbReference type="GO" id="GO:0001228">
    <property type="term" value="F:DNA-binding transcription activator activity, RNA polymerase II-specific"/>
    <property type="evidence" value="ECO:0007669"/>
    <property type="project" value="EnsemblFungi"/>
</dbReference>
<feature type="domain" description="C2H2-type" evidence="17">
    <location>
        <begin position="41"/>
        <end position="68"/>
    </location>
</feature>
<feature type="compositionally biased region" description="Acidic residues" evidence="16">
    <location>
        <begin position="248"/>
        <end position="259"/>
    </location>
</feature>
<evidence type="ECO:0000256" key="10">
    <source>
        <dbReference type="ARBA" id="ARBA00023136"/>
    </source>
</evidence>
<evidence type="ECO:0000256" key="15">
    <source>
        <dbReference type="ARBA" id="ARBA00073838"/>
    </source>
</evidence>
<comment type="caution">
    <text evidence="18">The sequence shown here is derived from an EMBL/GenBank/DDBJ whole genome shotgun (WGS) entry which is preliminary data.</text>
</comment>
<evidence type="ECO:0000256" key="12">
    <source>
        <dbReference type="ARBA" id="ARBA00023242"/>
    </source>
</evidence>
<dbReference type="GO" id="GO:0005886">
    <property type="term" value="C:plasma membrane"/>
    <property type="evidence" value="ECO:0007669"/>
    <property type="project" value="UniProtKB-SubCell"/>
</dbReference>
<evidence type="ECO:0000256" key="2">
    <source>
        <dbReference type="ARBA" id="ARBA00004413"/>
    </source>
</evidence>
<dbReference type="InterPro" id="IPR036236">
    <property type="entry name" value="Znf_C2H2_sf"/>
</dbReference>
<dbReference type="VEuPathDB" id="FungiDB:CAGL0K06413g"/>
<evidence type="ECO:0000256" key="4">
    <source>
        <dbReference type="ARBA" id="ARBA00022694"/>
    </source>
</evidence>
<dbReference type="EMBL" id="LLZZ01000194">
    <property type="protein sequence ID" value="KTA95014.1"/>
    <property type="molecule type" value="Genomic_DNA"/>
</dbReference>
<sequence>MLGREPWIVSSTFELDNKDVVGRKLVKEEEVSKTRHEQEEFVCHYCDARFKIRGYLTRHIKKHALQKAYYCPYYNEKAPPDLRCHNNGGFSRRDTYKAHMKTRHIMYPSGVKSQERFKSSGHCSHCGEYSPNVEFWVEDHVESGQCTALPEEYILKQSKNGKTERKVNRVKMIKTSNGQSRFISTTRSIMDSKVLLNEDAMEALTIVAEHAKRSDILTKYGTNKILLDSADFDKDVLESKPKNRYTEEPLEDEEEEEEEMGGHPFFGRQKIPSFKPLDTENTNKQDQCIKKNSADQHVPPLDSEQSSMNLDYLLEFEAGTQSVKNPLPRFNKDVISKQSQRSLEEYTTLYTEYFKDTFN</sequence>
<evidence type="ECO:0000256" key="16">
    <source>
        <dbReference type="SAM" id="MobiDB-lite"/>
    </source>
</evidence>
<comment type="subcellular location">
    <subcellularLocation>
        <location evidence="2">Cell membrane</location>
        <topology evidence="2">Peripheral membrane protein</topology>
        <orientation evidence="2">Cytoplasmic side</orientation>
    </subcellularLocation>
    <subcellularLocation>
        <location evidence="1">Nucleus</location>
    </subcellularLocation>
</comment>
<evidence type="ECO:0000256" key="11">
    <source>
        <dbReference type="ARBA" id="ARBA00023145"/>
    </source>
</evidence>
<dbReference type="PROSITE" id="PS00028">
    <property type="entry name" value="ZINC_FINGER_C2H2_1"/>
    <property type="match status" value="1"/>
</dbReference>
<evidence type="ECO:0000256" key="7">
    <source>
        <dbReference type="ARBA" id="ARBA00022771"/>
    </source>
</evidence>
<evidence type="ECO:0000256" key="5">
    <source>
        <dbReference type="ARBA" id="ARBA00022723"/>
    </source>
</evidence>
<keyword evidence="7" id="KW-0863">Zinc-finger</keyword>
<keyword evidence="11" id="KW-0865">Zymogen</keyword>
<reference evidence="18 19" key="1">
    <citation type="submission" date="2015-10" db="EMBL/GenBank/DDBJ databases">
        <title>Draft genomes sequences of Candida glabrata isolates 1A, 1B, 2A, 2B, 3A and 3B.</title>
        <authorList>
            <person name="Haavelsrud O.E."/>
            <person name="Gaustad P."/>
        </authorList>
    </citation>
    <scope>NUCLEOTIDE SEQUENCE [LARGE SCALE GENOMIC DNA]</scope>
    <source>
        <strain evidence="18">910700640</strain>
    </source>
</reference>
<dbReference type="VEuPathDB" id="FungiDB:B1J91_K06413g"/>
<dbReference type="PANTHER" id="PTHR24396:SF19">
    <property type="entry name" value="FI01119P"/>
    <property type="match status" value="1"/>
</dbReference>
<keyword evidence="3" id="KW-1003">Cell membrane</keyword>
<evidence type="ECO:0000256" key="14">
    <source>
        <dbReference type="ARBA" id="ARBA00057128"/>
    </source>
</evidence>
<protein>
    <recommendedName>
        <fullName evidence="15">Transcription factor STP1</fullName>
    </recommendedName>
</protein>
<keyword evidence="8" id="KW-0862">Zinc</keyword>
<dbReference type="SUPFAM" id="SSF57667">
    <property type="entry name" value="beta-beta-alpha zinc fingers"/>
    <property type="match status" value="1"/>
</dbReference>
<keyword evidence="12" id="KW-0539">Nucleus</keyword>
<evidence type="ECO:0000259" key="17">
    <source>
        <dbReference type="PROSITE" id="PS50157"/>
    </source>
</evidence>
<dbReference type="Proteomes" id="UP000054886">
    <property type="component" value="Unassembled WGS sequence"/>
</dbReference>
<dbReference type="InterPro" id="IPR013087">
    <property type="entry name" value="Znf_C2H2_type"/>
</dbReference>
<evidence type="ECO:0000313" key="19">
    <source>
        <dbReference type="Proteomes" id="UP000054886"/>
    </source>
</evidence>
<dbReference type="FunFam" id="3.30.160.60:FF:002194">
    <property type="entry name" value="STP1p Transcription factor"/>
    <property type="match status" value="1"/>
</dbReference>
<comment type="subunit">
    <text evidence="13">Interacts (via Region II) with SSY5; protease component of the SPS-sensor.</text>
</comment>
<keyword evidence="9" id="KW-0238">DNA-binding</keyword>
<keyword evidence="5" id="KW-0479">Metal-binding</keyword>
<dbReference type="Gene3D" id="3.30.160.60">
    <property type="entry name" value="Classic Zinc Finger"/>
    <property type="match status" value="1"/>
</dbReference>
<evidence type="ECO:0000256" key="3">
    <source>
        <dbReference type="ARBA" id="ARBA00022475"/>
    </source>
</evidence>
<organism evidence="18 19">
    <name type="scientific">Candida glabrata</name>
    <name type="common">Yeast</name>
    <name type="synonym">Torulopsis glabrata</name>
    <dbReference type="NCBI Taxonomy" id="5478"/>
    <lineage>
        <taxon>Eukaryota</taxon>
        <taxon>Fungi</taxon>
        <taxon>Dikarya</taxon>
        <taxon>Ascomycota</taxon>
        <taxon>Saccharomycotina</taxon>
        <taxon>Saccharomycetes</taxon>
        <taxon>Saccharomycetales</taxon>
        <taxon>Saccharomycetaceae</taxon>
        <taxon>Nakaseomyces</taxon>
    </lineage>
</organism>
<dbReference type="PANTHER" id="PTHR24396">
    <property type="entry name" value="ZINC FINGER PROTEIN"/>
    <property type="match status" value="1"/>
</dbReference>
<gene>
    <name evidence="18" type="ORF">AO440_003524</name>
</gene>
<name>A0A0W0DBK9_CANGB</name>
<feature type="region of interest" description="Disordered" evidence="16">
    <location>
        <begin position="239"/>
        <end position="285"/>
    </location>
</feature>
<proteinExistence type="predicted"/>
<dbReference type="GO" id="GO:0000978">
    <property type="term" value="F:RNA polymerase II cis-regulatory region sequence-specific DNA binding"/>
    <property type="evidence" value="ECO:0007669"/>
    <property type="project" value="EnsemblFungi"/>
</dbReference>
<dbReference type="PROSITE" id="PS50157">
    <property type="entry name" value="ZINC_FINGER_C2H2_2"/>
    <property type="match status" value="1"/>
</dbReference>
<evidence type="ECO:0000256" key="13">
    <source>
        <dbReference type="ARBA" id="ARBA00038616"/>
    </source>
</evidence>
<dbReference type="VEuPathDB" id="FungiDB:GVI51_K06259"/>
<keyword evidence="6" id="KW-0677">Repeat</keyword>
<evidence type="ECO:0000313" key="18">
    <source>
        <dbReference type="EMBL" id="KTA95014.1"/>
    </source>
</evidence>
<evidence type="ECO:0000256" key="6">
    <source>
        <dbReference type="ARBA" id="ARBA00022737"/>
    </source>
</evidence>
<dbReference type="PhylomeDB" id="A0A0W0DBK9"/>